<evidence type="ECO:0000256" key="3">
    <source>
        <dbReference type="ARBA" id="ARBA00023242"/>
    </source>
</evidence>
<keyword evidence="2 5" id="KW-0175">Coiled coil</keyword>
<gene>
    <name evidence="7" type="ORF">RIMI_LOCUS442111</name>
</gene>
<comment type="caution">
    <text evidence="7">The sequence shown here is derived from an EMBL/GenBank/DDBJ whole genome shotgun (WGS) entry which is preliminary data.</text>
</comment>
<feature type="region of interest" description="Disordered" evidence="6">
    <location>
        <begin position="254"/>
        <end position="277"/>
    </location>
</feature>
<dbReference type="Proteomes" id="UP001176940">
    <property type="component" value="Unassembled WGS sequence"/>
</dbReference>
<evidence type="ECO:0000256" key="1">
    <source>
        <dbReference type="ARBA" id="ARBA00004123"/>
    </source>
</evidence>
<sequence>MILMRDKSPGVQRGNTILACQDQYFAGGQGYDCPYFSSTSAANVDVSKDTWVSLWTSGLLDNRSSNQGPQSHGQPYLGCTLQDDYLWGDQLSNQMFTNKQLQDTLVQREEELARLHEENNKLKQYLNSTFVKCLEEKTKKLLSRSGLGASLKRKSRASSPTPPETSAKKAKRNLFSDFTACEEQSSPAIEKWVLQTLGLKDVNTIDDSATVNYSAISTELINSLPGANYSNAEGAPSSGYSTVLRTQVHGQAGASCTQDSPCMEDYSTSTSSSTSLGPVSPFGSPIYYTPEVSPNKTDVAFTTSLNPHCNVKTHSFSNGQAFVRRDTEGGWRFTWVPTQSG</sequence>
<keyword evidence="4" id="KW-0131">Cell cycle</keyword>
<dbReference type="CDD" id="cd22588">
    <property type="entry name" value="GemC1_CC"/>
    <property type="match status" value="1"/>
</dbReference>
<name>A0ABN9KNG1_9NEOB</name>
<organism evidence="7 8">
    <name type="scientific">Ranitomeya imitator</name>
    <name type="common">mimic poison frog</name>
    <dbReference type="NCBI Taxonomy" id="111125"/>
    <lineage>
        <taxon>Eukaryota</taxon>
        <taxon>Metazoa</taxon>
        <taxon>Chordata</taxon>
        <taxon>Craniata</taxon>
        <taxon>Vertebrata</taxon>
        <taxon>Euteleostomi</taxon>
        <taxon>Amphibia</taxon>
        <taxon>Batrachia</taxon>
        <taxon>Anura</taxon>
        <taxon>Neobatrachia</taxon>
        <taxon>Hyloidea</taxon>
        <taxon>Dendrobatidae</taxon>
        <taxon>Dendrobatinae</taxon>
        <taxon>Ranitomeya</taxon>
    </lineage>
</organism>
<comment type="subcellular location">
    <subcellularLocation>
        <location evidence="1">Nucleus</location>
    </subcellularLocation>
</comment>
<feature type="coiled-coil region" evidence="5">
    <location>
        <begin position="98"/>
        <end position="128"/>
    </location>
</feature>
<keyword evidence="8" id="KW-1185">Reference proteome</keyword>
<evidence type="ECO:0000313" key="7">
    <source>
        <dbReference type="EMBL" id="CAJ0917151.1"/>
    </source>
</evidence>
<proteinExistence type="predicted"/>
<evidence type="ECO:0000256" key="2">
    <source>
        <dbReference type="ARBA" id="ARBA00023054"/>
    </source>
</evidence>
<dbReference type="PANTHER" id="PTHR13372">
    <property type="entry name" value="GEMININ"/>
    <property type="match status" value="1"/>
</dbReference>
<feature type="region of interest" description="Disordered" evidence="6">
    <location>
        <begin position="145"/>
        <end position="170"/>
    </location>
</feature>
<evidence type="ECO:0000256" key="4">
    <source>
        <dbReference type="ARBA" id="ARBA00023306"/>
    </source>
</evidence>
<protein>
    <recommendedName>
        <fullName evidence="9">Geminin coiled-coil domain containing</fullName>
    </recommendedName>
</protein>
<accession>A0ABN9KNG1</accession>
<evidence type="ECO:0008006" key="9">
    <source>
        <dbReference type="Google" id="ProtNLM"/>
    </source>
</evidence>
<reference evidence="7" key="1">
    <citation type="submission" date="2023-07" db="EMBL/GenBank/DDBJ databases">
        <authorList>
            <person name="Stuckert A."/>
        </authorList>
    </citation>
    <scope>NUCLEOTIDE SEQUENCE</scope>
</reference>
<keyword evidence="3" id="KW-0539">Nucleus</keyword>
<dbReference type="EMBL" id="CAUEEQ010000523">
    <property type="protein sequence ID" value="CAJ0917151.1"/>
    <property type="molecule type" value="Genomic_DNA"/>
</dbReference>
<evidence type="ECO:0000256" key="5">
    <source>
        <dbReference type="SAM" id="Coils"/>
    </source>
</evidence>
<dbReference type="PANTHER" id="PTHR13372:SF2">
    <property type="entry name" value="GEMININ COILED-COIL DOMAIN-CONTAINING PROTEIN 1"/>
    <property type="match status" value="1"/>
</dbReference>
<dbReference type="InterPro" id="IPR059237">
    <property type="entry name" value="GemC1_CC"/>
</dbReference>
<evidence type="ECO:0000256" key="6">
    <source>
        <dbReference type="SAM" id="MobiDB-lite"/>
    </source>
</evidence>
<evidence type="ECO:0000313" key="8">
    <source>
        <dbReference type="Proteomes" id="UP001176940"/>
    </source>
</evidence>